<gene>
    <name evidence="2" type="ORF">I9080_000579</name>
</gene>
<comment type="caution">
    <text evidence="2">The sequence shown here is derived from an EMBL/GenBank/DDBJ whole genome shotgun (WGS) entry which is preliminary data.</text>
</comment>
<keyword evidence="1" id="KW-0812">Transmembrane</keyword>
<proteinExistence type="predicted"/>
<protein>
    <submittedName>
        <fullName evidence="2">Type II secretion system protein</fullName>
    </submittedName>
</protein>
<dbReference type="AlphaFoldDB" id="A0A8H9QX67"/>
<dbReference type="EMBL" id="DACTCB010000002">
    <property type="protein sequence ID" value="HAT4306822.1"/>
    <property type="molecule type" value="Genomic_DNA"/>
</dbReference>
<reference evidence="2" key="1">
    <citation type="journal article" date="2018" name="Genome Biol.">
        <title>SKESA: strategic k-mer extension for scrupulous assemblies.</title>
        <authorList>
            <person name="Souvorov A."/>
            <person name="Agarwala R."/>
            <person name="Lipman D.J."/>
        </authorList>
    </citation>
    <scope>NUCLEOTIDE SEQUENCE</scope>
    <source>
        <strain evidence="2">C8</strain>
    </source>
</reference>
<keyword evidence="1" id="KW-1133">Transmembrane helix</keyword>
<sequence length="170" mass="20062">MEDKIYIKKGYLLVDMVLALALISILFLGIGKSYSTYINNNYYIKEKRKVVEIVNSLAMELKHNISFEDLRSIDSGTYKISSLKINDLINNDIKEFLVKNLILHNKNDADLGWTINISHFDQYESIINIIYKNEKPYISENKEVKIYKFLEKSFQNLENQPQKEEEKHIY</sequence>
<evidence type="ECO:0000313" key="2">
    <source>
        <dbReference type="EMBL" id="HAT4306822.1"/>
    </source>
</evidence>
<feature type="transmembrane region" description="Helical" evidence="1">
    <location>
        <begin position="12"/>
        <end position="31"/>
    </location>
</feature>
<name>A0A8H9QX67_CLOPF</name>
<accession>A0A8H9QX67</accession>
<evidence type="ECO:0000256" key="1">
    <source>
        <dbReference type="SAM" id="Phobius"/>
    </source>
</evidence>
<dbReference type="Proteomes" id="UP000859547">
    <property type="component" value="Unassembled WGS sequence"/>
</dbReference>
<reference evidence="2" key="2">
    <citation type="submission" date="2020-07" db="EMBL/GenBank/DDBJ databases">
        <authorList>
            <consortium name="NCBI Pathogen Detection Project"/>
        </authorList>
    </citation>
    <scope>NUCLEOTIDE SEQUENCE</scope>
    <source>
        <strain evidence="2">C8</strain>
    </source>
</reference>
<keyword evidence="1" id="KW-0472">Membrane</keyword>
<organism evidence="2">
    <name type="scientific">Clostridium perfringens</name>
    <dbReference type="NCBI Taxonomy" id="1502"/>
    <lineage>
        <taxon>Bacteria</taxon>
        <taxon>Bacillati</taxon>
        <taxon>Bacillota</taxon>
        <taxon>Clostridia</taxon>
        <taxon>Eubacteriales</taxon>
        <taxon>Clostridiaceae</taxon>
        <taxon>Clostridium</taxon>
    </lineage>
</organism>